<accession>A0A5A7U7N5</accession>
<evidence type="ECO:0000313" key="1">
    <source>
        <dbReference type="EMBL" id="KAA0051324.1"/>
    </source>
</evidence>
<dbReference type="EMBL" id="SSTE01011267">
    <property type="protein sequence ID" value="KAA0051324.1"/>
    <property type="molecule type" value="Genomic_DNA"/>
</dbReference>
<dbReference type="Proteomes" id="UP000321393">
    <property type="component" value="Unassembled WGS sequence"/>
</dbReference>
<organism evidence="1 2">
    <name type="scientific">Cucumis melo var. makuwa</name>
    <name type="common">Oriental melon</name>
    <dbReference type="NCBI Taxonomy" id="1194695"/>
    <lineage>
        <taxon>Eukaryota</taxon>
        <taxon>Viridiplantae</taxon>
        <taxon>Streptophyta</taxon>
        <taxon>Embryophyta</taxon>
        <taxon>Tracheophyta</taxon>
        <taxon>Spermatophyta</taxon>
        <taxon>Magnoliopsida</taxon>
        <taxon>eudicotyledons</taxon>
        <taxon>Gunneridae</taxon>
        <taxon>Pentapetalae</taxon>
        <taxon>rosids</taxon>
        <taxon>fabids</taxon>
        <taxon>Cucurbitales</taxon>
        <taxon>Cucurbitaceae</taxon>
        <taxon>Benincaseae</taxon>
        <taxon>Cucumis</taxon>
    </lineage>
</organism>
<gene>
    <name evidence="1" type="ORF">E6C27_scaffold55G00410</name>
</gene>
<reference evidence="1 2" key="1">
    <citation type="submission" date="2019-08" db="EMBL/GenBank/DDBJ databases">
        <title>Draft genome sequences of two oriental melons (Cucumis melo L. var makuwa).</title>
        <authorList>
            <person name="Kwon S.-Y."/>
        </authorList>
    </citation>
    <scope>NUCLEOTIDE SEQUENCE [LARGE SCALE GENOMIC DNA]</scope>
    <source>
        <strain evidence="2">cv. SW 3</strain>
        <tissue evidence="1">Leaf</tissue>
    </source>
</reference>
<proteinExistence type="predicted"/>
<name>A0A5A7U7N5_CUCMM</name>
<evidence type="ECO:0000313" key="2">
    <source>
        <dbReference type="Proteomes" id="UP000321393"/>
    </source>
</evidence>
<comment type="caution">
    <text evidence="1">The sequence shown here is derived from an EMBL/GenBank/DDBJ whole genome shotgun (WGS) entry which is preliminary data.</text>
</comment>
<sequence>MDNFVQRMKSFVSDKLSVIKKLLMTLVKGKAVDFKQCYGSGEGTSFNAPEANTLVDDEFVNIPAPIIDAQPTNEEARTSISEDPRDGVIIDVPSEGEDVSPPPVQPMLDLKYEPIEFDVEVKLPYVFSHVVPKKKTTRKRDIRKKLRIPMKFDKQFLAYLSDPRKEKELQKTVRSSRVLSWFMDLLSPTTFMDEDIRSKYCSSHVKKRFTTVDRAIVNFLRGSLGLYEEIKRGNRPIDIGYT</sequence>
<protein>
    <submittedName>
        <fullName evidence="1">Uncharacterized protein</fullName>
    </submittedName>
</protein>
<dbReference type="AlphaFoldDB" id="A0A5A7U7N5"/>